<dbReference type="EMBL" id="CP119312">
    <property type="protein sequence ID" value="WEK04547.1"/>
    <property type="molecule type" value="Genomic_DNA"/>
</dbReference>
<evidence type="ECO:0000313" key="3">
    <source>
        <dbReference type="Proteomes" id="UP001217476"/>
    </source>
</evidence>
<proteinExistence type="predicted"/>
<dbReference type="AlphaFoldDB" id="A0AAJ5VW12"/>
<dbReference type="Gene3D" id="3.90.580.10">
    <property type="entry name" value="Zinc finger, CHC2-type domain"/>
    <property type="match status" value="1"/>
</dbReference>
<sequence>MSLPPELASLRDEADAVTCWSWSSFKGWKLGPGPDKAGPCPNCGGTDRFAIHTTKNTFNCRRCGLSGHGVIDLVMKTEKVKFVPACEMITGRRVADPISAEEAARIHMEAQKREQDRAAEEDRRRLRAISEGRAIWGRTSQPEAVGAGGVADYLDLRGVGGLHFDRIMLREIARLDYIVEVTSDDGRKTYPVLHSGPAMVAAVVLPDGSFGAVHQTWIDLAQANGKVALHHPKKTNNDGSAFALPAKKVRGSKKGGAIKLYTPKTVTRIVMGEGIETTLTALRHNFEQNTAYWAGVDLGNMAGRAAIGFDNKRHEDEPNLDDLECFLPPDWCEELVFLCDSDEPETKTVEKVSRGMKRAQHFRDVARQTRPELPPLATAYVEPIGDGKDLNDLVRVGA</sequence>
<dbReference type="InterPro" id="IPR036977">
    <property type="entry name" value="DNA_primase_Znf_CHC2"/>
</dbReference>
<dbReference type="Pfam" id="PF08273">
    <property type="entry name" value="Zn_Ribbon_Prim"/>
    <property type="match status" value="1"/>
</dbReference>
<evidence type="ECO:0000313" key="2">
    <source>
        <dbReference type="EMBL" id="WEK04547.1"/>
    </source>
</evidence>
<feature type="domain" description="DNA primase/helicase Gp4 N-terminal Bacteriophage T7-like" evidence="1">
    <location>
        <begin position="35"/>
        <end position="70"/>
    </location>
</feature>
<dbReference type="InterPro" id="IPR055570">
    <property type="entry name" value="DUF7146"/>
</dbReference>
<evidence type="ECO:0000259" key="1">
    <source>
        <dbReference type="SMART" id="SM00778"/>
    </source>
</evidence>
<dbReference type="Pfam" id="PF23639">
    <property type="entry name" value="DUF7146"/>
    <property type="match status" value="1"/>
</dbReference>
<protein>
    <submittedName>
        <fullName evidence="2">Primase-helicase zinc-binding domain-containing protein</fullName>
    </submittedName>
</protein>
<dbReference type="GO" id="GO:0003677">
    <property type="term" value="F:DNA binding"/>
    <property type="evidence" value="ECO:0007669"/>
    <property type="project" value="InterPro"/>
</dbReference>
<dbReference type="InterPro" id="IPR013237">
    <property type="entry name" value="Phage_T7_Gp4_N"/>
</dbReference>
<name>A0AAJ5VW12_9HYPH</name>
<gene>
    <name evidence="2" type="ORF">P0Y65_20620</name>
</gene>
<organism evidence="2 3">
    <name type="scientific">Candidatus Devosia phytovorans</name>
    <dbReference type="NCBI Taxonomy" id="3121372"/>
    <lineage>
        <taxon>Bacteria</taxon>
        <taxon>Pseudomonadati</taxon>
        <taxon>Pseudomonadota</taxon>
        <taxon>Alphaproteobacteria</taxon>
        <taxon>Hyphomicrobiales</taxon>
        <taxon>Devosiaceae</taxon>
        <taxon>Devosia</taxon>
    </lineage>
</organism>
<accession>A0AAJ5VW12</accession>
<dbReference type="GO" id="GO:0004386">
    <property type="term" value="F:helicase activity"/>
    <property type="evidence" value="ECO:0007669"/>
    <property type="project" value="InterPro"/>
</dbReference>
<reference evidence="2" key="1">
    <citation type="submission" date="2023-03" db="EMBL/GenBank/DDBJ databases">
        <title>Andean soil-derived lignocellulolytic bacterial consortium as a source of novel taxa and putative plastic-active enzymes.</title>
        <authorList>
            <person name="Diaz-Garcia L."/>
            <person name="Chuvochina M."/>
            <person name="Feuerriegel G."/>
            <person name="Bunk B."/>
            <person name="Sproer C."/>
            <person name="Streit W.R."/>
            <person name="Rodriguez L.M."/>
            <person name="Overmann J."/>
            <person name="Jimenez D.J."/>
        </authorList>
    </citation>
    <scope>NUCLEOTIDE SEQUENCE</scope>
    <source>
        <strain evidence="2">MAG 4196</strain>
    </source>
</reference>
<dbReference type="GO" id="GO:0008270">
    <property type="term" value="F:zinc ion binding"/>
    <property type="evidence" value="ECO:0007669"/>
    <property type="project" value="InterPro"/>
</dbReference>
<dbReference type="Proteomes" id="UP001217476">
    <property type="component" value="Chromosome"/>
</dbReference>
<dbReference type="SMART" id="SM00778">
    <property type="entry name" value="Prim_Zn_Ribbon"/>
    <property type="match status" value="1"/>
</dbReference>
<dbReference type="SUPFAM" id="SSF57783">
    <property type="entry name" value="Zinc beta-ribbon"/>
    <property type="match status" value="1"/>
</dbReference>
<dbReference type="GO" id="GO:0006260">
    <property type="term" value="P:DNA replication"/>
    <property type="evidence" value="ECO:0007669"/>
    <property type="project" value="InterPro"/>
</dbReference>